<reference evidence="2 3" key="1">
    <citation type="submission" date="2024-04" db="EMBL/GenBank/DDBJ databases">
        <title>genome sequences of Mucor flavus KT1a and Helicostylum pulchrum KT1b strains isolated from the surface of a dry-aged beef.</title>
        <authorList>
            <person name="Toyotome T."/>
            <person name="Hosono M."/>
            <person name="Torimaru M."/>
            <person name="Fukuda K."/>
            <person name="Mikami N."/>
        </authorList>
    </citation>
    <scope>NUCLEOTIDE SEQUENCE [LARGE SCALE GENOMIC DNA]</scope>
    <source>
        <strain evidence="2 3">KT1a</strain>
    </source>
</reference>
<accession>A0ABP9YQR4</accession>
<gene>
    <name evidence="2" type="ORF">MFLAVUS_002598</name>
</gene>
<evidence type="ECO:0000313" key="3">
    <source>
        <dbReference type="Proteomes" id="UP001473302"/>
    </source>
</evidence>
<comment type="caution">
    <text evidence="2">The sequence shown here is derived from an EMBL/GenBank/DDBJ whole genome shotgun (WGS) entry which is preliminary data.</text>
</comment>
<feature type="region of interest" description="Disordered" evidence="1">
    <location>
        <begin position="49"/>
        <end position="70"/>
    </location>
</feature>
<evidence type="ECO:0000256" key="1">
    <source>
        <dbReference type="SAM" id="MobiDB-lite"/>
    </source>
</evidence>
<dbReference type="Proteomes" id="UP001473302">
    <property type="component" value="Unassembled WGS sequence"/>
</dbReference>
<dbReference type="Pfam" id="PF11093">
    <property type="entry name" value="Mitochondr_Som1"/>
    <property type="match status" value="1"/>
</dbReference>
<sequence>MTQHTLDESSNIPEKCKLYEMVQYQCEATVNNIECTPFVRIPTVEVTPEYDQYGDPTTSQSTVSSNTKGE</sequence>
<proteinExistence type="predicted"/>
<dbReference type="InterPro" id="IPR024645">
    <property type="entry name" value="Mitochondr_Som1"/>
</dbReference>
<dbReference type="EMBL" id="BAABUK010000004">
    <property type="protein sequence ID" value="GAA5809193.1"/>
    <property type="molecule type" value="Genomic_DNA"/>
</dbReference>
<name>A0ABP9YQR4_9FUNG</name>
<organism evidence="2 3">
    <name type="scientific">Mucor flavus</name>
    <dbReference type="NCBI Taxonomy" id="439312"/>
    <lineage>
        <taxon>Eukaryota</taxon>
        <taxon>Fungi</taxon>
        <taxon>Fungi incertae sedis</taxon>
        <taxon>Mucoromycota</taxon>
        <taxon>Mucoromycotina</taxon>
        <taxon>Mucoromycetes</taxon>
        <taxon>Mucorales</taxon>
        <taxon>Mucorineae</taxon>
        <taxon>Mucoraceae</taxon>
        <taxon>Mucor</taxon>
    </lineage>
</organism>
<protein>
    <submittedName>
        <fullName evidence="2">Uncharacterized protein</fullName>
    </submittedName>
</protein>
<evidence type="ECO:0000313" key="2">
    <source>
        <dbReference type="EMBL" id="GAA5809193.1"/>
    </source>
</evidence>
<feature type="compositionally biased region" description="Polar residues" evidence="1">
    <location>
        <begin position="55"/>
        <end position="70"/>
    </location>
</feature>
<keyword evidence="3" id="KW-1185">Reference proteome</keyword>